<keyword evidence="2" id="KW-0614">Plasmid</keyword>
<dbReference type="OrthoDB" id="341650at2157"/>
<name>A0A2I8VS08_9EURY</name>
<protein>
    <submittedName>
        <fullName evidence="2">Uncharacterized protein</fullName>
    </submittedName>
</protein>
<geneLocation type="plasmid" evidence="2 3">
    <name>unnamed5</name>
</geneLocation>
<evidence type="ECO:0000313" key="2">
    <source>
        <dbReference type="EMBL" id="AUV84693.1"/>
    </source>
</evidence>
<keyword evidence="3" id="KW-1185">Reference proteome</keyword>
<gene>
    <name evidence="2" type="ORF">C2R22_24505</name>
</gene>
<dbReference type="RefSeq" id="WP_103428371.1">
    <property type="nucleotide sequence ID" value="NZ_CP026314.1"/>
</dbReference>
<evidence type="ECO:0000256" key="1">
    <source>
        <dbReference type="SAM" id="MobiDB-lite"/>
    </source>
</evidence>
<proteinExistence type="predicted"/>
<accession>A0A2I8VS08</accession>
<sequence>MFNNTTTKRLLAVFAVLAVLMAGTFGAMAAAPSLDTETTETAHETDITDGGSHVYNGTGTANLSWSADSNNSKVLLEQNGRTVYSATPDEYYHNASSGMSYFNVSLADDGSDYSTLEAGAGENVTLNVTFENDTTLSSPDTSTANYTFANGNEMAWVYQTSAEADDEDTTSFASYGFGASFASLDTLTGDSDLVDPVMVEQTTDVNQNTSEVVVTFSDSDTQDAFEEAQTDASSGEWLPMASVEMDDETVPVFSEEADVSWVDTDEDTYAVVSSDGSTVTVHNAGELVEDTEAVDIVATGNKNIGYSNAKSMLEGYDVSGFDLYNLAFDAWSPPVGGASFEA</sequence>
<dbReference type="Proteomes" id="UP000236584">
    <property type="component" value="Plasmid unnamed5"/>
</dbReference>
<feature type="region of interest" description="Disordered" evidence="1">
    <location>
        <begin position="32"/>
        <end position="53"/>
    </location>
</feature>
<dbReference type="EMBL" id="CP026314">
    <property type="protein sequence ID" value="AUV84693.1"/>
    <property type="molecule type" value="Genomic_DNA"/>
</dbReference>
<organism evidence="2 3">
    <name type="scientific">Salinigranum rubrum</name>
    <dbReference type="NCBI Taxonomy" id="755307"/>
    <lineage>
        <taxon>Archaea</taxon>
        <taxon>Methanobacteriati</taxon>
        <taxon>Methanobacteriota</taxon>
        <taxon>Stenosarchaea group</taxon>
        <taxon>Halobacteria</taxon>
        <taxon>Halobacteriales</taxon>
        <taxon>Haloferacaceae</taxon>
        <taxon>Salinigranum</taxon>
    </lineage>
</organism>
<reference evidence="2 3" key="1">
    <citation type="submission" date="2018-01" db="EMBL/GenBank/DDBJ databases">
        <title>Complete genome sequence of Salinigranum rubrum GX10T, an extremely halophilic archaeon isolated from a marine solar saltern.</title>
        <authorList>
            <person name="Han S."/>
        </authorList>
    </citation>
    <scope>NUCLEOTIDE SEQUENCE [LARGE SCALE GENOMIC DNA]</scope>
    <source>
        <strain evidence="2 3">GX10</strain>
        <plasmid evidence="3">Plasmid unnamed5</plasmid>
    </source>
</reference>
<dbReference type="GeneID" id="35595327"/>
<dbReference type="AlphaFoldDB" id="A0A2I8VS08"/>
<evidence type="ECO:0000313" key="3">
    <source>
        <dbReference type="Proteomes" id="UP000236584"/>
    </source>
</evidence>
<dbReference type="KEGG" id="srub:C2R22_24505"/>